<proteinExistence type="predicted"/>
<protein>
    <submittedName>
        <fullName evidence="1">Uncharacterized protein</fullName>
    </submittedName>
</protein>
<comment type="caution">
    <text evidence="1">The sequence shown here is derived from an EMBL/GenBank/DDBJ whole genome shotgun (WGS) entry which is preliminary data.</text>
</comment>
<dbReference type="EMBL" id="JBBNAG010000002">
    <property type="protein sequence ID" value="KAK9158126.1"/>
    <property type="molecule type" value="Genomic_DNA"/>
</dbReference>
<dbReference type="Proteomes" id="UP001419268">
    <property type="component" value="Unassembled WGS sequence"/>
</dbReference>
<gene>
    <name evidence="1" type="ORF">Scep_004700</name>
</gene>
<name>A0AAP0PZD0_9MAGN</name>
<reference evidence="1 2" key="1">
    <citation type="submission" date="2024-01" db="EMBL/GenBank/DDBJ databases">
        <title>Genome assemblies of Stephania.</title>
        <authorList>
            <person name="Yang L."/>
        </authorList>
    </citation>
    <scope>NUCLEOTIDE SEQUENCE [LARGE SCALE GENOMIC DNA]</scope>
    <source>
        <strain evidence="1">JXDWG</strain>
        <tissue evidence="1">Leaf</tissue>
    </source>
</reference>
<organism evidence="1 2">
    <name type="scientific">Stephania cephalantha</name>
    <dbReference type="NCBI Taxonomy" id="152367"/>
    <lineage>
        <taxon>Eukaryota</taxon>
        <taxon>Viridiplantae</taxon>
        <taxon>Streptophyta</taxon>
        <taxon>Embryophyta</taxon>
        <taxon>Tracheophyta</taxon>
        <taxon>Spermatophyta</taxon>
        <taxon>Magnoliopsida</taxon>
        <taxon>Ranunculales</taxon>
        <taxon>Menispermaceae</taxon>
        <taxon>Menispermoideae</taxon>
        <taxon>Cissampelideae</taxon>
        <taxon>Stephania</taxon>
    </lineage>
</organism>
<sequence length="56" mass="6307">MRSHEKIHDVLATPAHMQPSISSNFSFESIEADVRWRTMVVSNGKPKDLGRVQGEV</sequence>
<keyword evidence="2" id="KW-1185">Reference proteome</keyword>
<evidence type="ECO:0000313" key="2">
    <source>
        <dbReference type="Proteomes" id="UP001419268"/>
    </source>
</evidence>
<evidence type="ECO:0000313" key="1">
    <source>
        <dbReference type="EMBL" id="KAK9158126.1"/>
    </source>
</evidence>
<accession>A0AAP0PZD0</accession>
<dbReference type="AlphaFoldDB" id="A0AAP0PZD0"/>